<evidence type="ECO:0000256" key="2">
    <source>
        <dbReference type="ARBA" id="ARBA00023002"/>
    </source>
</evidence>
<keyword evidence="2 4" id="KW-0560">Oxidoreductase</keyword>
<dbReference type="NCBIfam" id="NF006074">
    <property type="entry name" value="PRK08220.1"/>
    <property type="match status" value="1"/>
</dbReference>
<reference evidence="4 5" key="1">
    <citation type="submission" date="2021-04" db="EMBL/GenBank/DDBJ databases">
        <title>Genomic and host-range diversity within the Dickeya zeae complex, identification of D. zeae and D. oryzae members, proposal of two novel subspecies D. zeae subsp. zeae subsp. nov. and D. zeae subsp. dombae subsp. nov.</title>
        <authorList>
            <person name="Van Gijsegem F."/>
            <person name="Hugouvieux-Cotte-Pattat N."/>
        </authorList>
    </citation>
    <scope>NUCLEOTIDE SEQUENCE [LARGE SCALE GENOMIC DNA]</scope>
    <source>
        <strain evidence="4 5">FVG03</strain>
    </source>
</reference>
<evidence type="ECO:0000256" key="3">
    <source>
        <dbReference type="NCBIfam" id="TIGR04316"/>
    </source>
</evidence>
<dbReference type="Gene3D" id="3.40.50.720">
    <property type="entry name" value="NAD(P)-binding Rossmann-like Domain"/>
    <property type="match status" value="1"/>
</dbReference>
<keyword evidence="5" id="KW-1185">Reference proteome</keyword>
<dbReference type="InterPro" id="IPR036291">
    <property type="entry name" value="NAD(P)-bd_dom_sf"/>
</dbReference>
<dbReference type="PANTHER" id="PTHR24321:SF13">
    <property type="entry name" value="2,3-DIHYDRO-2,3-DIHYDROXYBENZOATE DEHYDROGENASE"/>
    <property type="match status" value="1"/>
</dbReference>
<dbReference type="EC" id="1.3.1.28" evidence="3"/>
<name>A0ABS5B7N8_9GAMM</name>
<dbReference type="InterPro" id="IPR020904">
    <property type="entry name" value="Sc_DH/Rdtase_CS"/>
</dbReference>
<dbReference type="RefSeq" id="WP_038905080.1">
    <property type="nucleotide sequence ID" value="NZ_JAGJWV010000003.1"/>
</dbReference>
<dbReference type="PROSITE" id="PS00061">
    <property type="entry name" value="ADH_SHORT"/>
    <property type="match status" value="1"/>
</dbReference>
<dbReference type="GO" id="GO:0008667">
    <property type="term" value="F:2,3-dihydro-2,3-dihydroxybenzoate dehydrogenase activity"/>
    <property type="evidence" value="ECO:0007669"/>
    <property type="project" value="UniProtKB-EC"/>
</dbReference>
<protein>
    <recommendedName>
        <fullName evidence="3">2,3-dihydro-2,3-dihydroxybenzoate dehydrogenase</fullName>
        <ecNumber evidence="3">1.3.1.28</ecNumber>
    </recommendedName>
</protein>
<sequence length="252" mass="26483">MSVALDFSGKQVWVTGAGRGIGYDIACRFTEAGATVTGFDRAFSSDSLPFHAIELDVSDAAAVAATCARQLAQTPHLDVLINGAGILRMGHTETLSQQDWQDCLNVNAGGAFHLFQAVIPQFQRQRDGAIVSIGSNAAHVPRVGMAAYCASKAALRSLCLTVGLELAPYGVRCNLVSPGSTDTPMQRSLWHAPDAEQHTIAGFPAQFKLGIPLGKIARPRDITDTVLFLASDLAGHVTLQDVVIDGGATLGA</sequence>
<proteinExistence type="inferred from homology"/>
<comment type="similarity">
    <text evidence="1">Belongs to the short-chain dehydrogenases/reductases (SDR) family.</text>
</comment>
<comment type="caution">
    <text evidence="4">The sequence shown here is derived from an EMBL/GenBank/DDBJ whole genome shotgun (WGS) entry which is preliminary data.</text>
</comment>
<dbReference type="InterPro" id="IPR003560">
    <property type="entry name" value="DHB_DH"/>
</dbReference>
<dbReference type="EMBL" id="JAGJWX010000002">
    <property type="protein sequence ID" value="MBP2856406.1"/>
    <property type="molecule type" value="Genomic_DNA"/>
</dbReference>
<evidence type="ECO:0000313" key="5">
    <source>
        <dbReference type="Proteomes" id="UP000810130"/>
    </source>
</evidence>
<dbReference type="PRINTS" id="PR00080">
    <property type="entry name" value="SDRFAMILY"/>
</dbReference>
<gene>
    <name evidence="4" type="primary">dhbA</name>
    <name evidence="4" type="ORF">J8657_02190</name>
</gene>
<dbReference type="NCBIfam" id="TIGR04316">
    <property type="entry name" value="dhbA_paeA"/>
    <property type="match status" value="1"/>
</dbReference>
<dbReference type="SUPFAM" id="SSF51735">
    <property type="entry name" value="NAD(P)-binding Rossmann-fold domains"/>
    <property type="match status" value="1"/>
</dbReference>
<organism evidence="4 5">
    <name type="scientific">Dickeya oryzae</name>
    <dbReference type="NCBI Taxonomy" id="1240404"/>
    <lineage>
        <taxon>Bacteria</taxon>
        <taxon>Pseudomonadati</taxon>
        <taxon>Pseudomonadota</taxon>
        <taxon>Gammaproteobacteria</taxon>
        <taxon>Enterobacterales</taxon>
        <taxon>Pectobacteriaceae</taxon>
        <taxon>Dickeya</taxon>
    </lineage>
</organism>
<evidence type="ECO:0000313" key="4">
    <source>
        <dbReference type="EMBL" id="MBP2856406.1"/>
    </source>
</evidence>
<dbReference type="Pfam" id="PF13561">
    <property type="entry name" value="adh_short_C2"/>
    <property type="match status" value="1"/>
</dbReference>
<dbReference type="PRINTS" id="PR01397">
    <property type="entry name" value="DHBDHDRGNASE"/>
</dbReference>
<dbReference type="PANTHER" id="PTHR24321">
    <property type="entry name" value="DEHYDROGENASES, SHORT CHAIN"/>
    <property type="match status" value="1"/>
</dbReference>
<evidence type="ECO:0000256" key="1">
    <source>
        <dbReference type="ARBA" id="ARBA00006484"/>
    </source>
</evidence>
<dbReference type="InterPro" id="IPR002347">
    <property type="entry name" value="SDR_fam"/>
</dbReference>
<accession>A0ABS5B7N8</accession>
<dbReference type="Proteomes" id="UP000810130">
    <property type="component" value="Unassembled WGS sequence"/>
</dbReference>